<feature type="transmembrane region" description="Helical" evidence="1">
    <location>
        <begin position="72"/>
        <end position="90"/>
    </location>
</feature>
<keyword evidence="1" id="KW-1133">Transmembrane helix</keyword>
<sequence>MGLFFEKNEQESSKLFKVIDVVMLVILTILLSLTILNEFDLLYVGTLFIFLGVRSLLDAIERFIAKEQKKSAVHAGFAIIFLTTASSLLFI</sequence>
<dbReference type="Proteomes" id="UP000322267">
    <property type="component" value="Unassembled WGS sequence"/>
</dbReference>
<protein>
    <submittedName>
        <fullName evidence="2">Uncharacterized protein</fullName>
    </submittedName>
</protein>
<evidence type="ECO:0000256" key="1">
    <source>
        <dbReference type="SAM" id="Phobius"/>
    </source>
</evidence>
<reference evidence="2 3" key="1">
    <citation type="submission" date="2019-08" db="EMBL/GenBank/DDBJ databases">
        <title>Bacillus genomes from the desert of Cuatro Cienegas, Coahuila.</title>
        <authorList>
            <person name="Olmedo-Alvarez G."/>
        </authorList>
    </citation>
    <scope>NUCLEOTIDE SEQUENCE [LARGE SCALE GENOMIC DNA]</scope>
    <source>
        <strain evidence="2 3">CH34_1T</strain>
    </source>
</reference>
<dbReference type="EMBL" id="VTEI01000015">
    <property type="protein sequence ID" value="TYS14060.1"/>
    <property type="molecule type" value="Genomic_DNA"/>
</dbReference>
<feature type="transmembrane region" description="Helical" evidence="1">
    <location>
        <begin position="41"/>
        <end position="60"/>
    </location>
</feature>
<name>A0A5D4NJ77_9BACI</name>
<accession>A0A5D4NJ77</accession>
<dbReference type="AlphaFoldDB" id="A0A5D4NJ77"/>
<organism evidence="2 3">
    <name type="scientific">Rossellomorea vietnamensis</name>
    <dbReference type="NCBI Taxonomy" id="218284"/>
    <lineage>
        <taxon>Bacteria</taxon>
        <taxon>Bacillati</taxon>
        <taxon>Bacillota</taxon>
        <taxon>Bacilli</taxon>
        <taxon>Bacillales</taxon>
        <taxon>Bacillaceae</taxon>
        <taxon>Rossellomorea</taxon>
    </lineage>
</organism>
<keyword evidence="1" id="KW-0812">Transmembrane</keyword>
<feature type="transmembrane region" description="Helical" evidence="1">
    <location>
        <begin position="15"/>
        <end position="35"/>
    </location>
</feature>
<evidence type="ECO:0000313" key="3">
    <source>
        <dbReference type="Proteomes" id="UP000322267"/>
    </source>
</evidence>
<keyword evidence="1" id="KW-0472">Membrane</keyword>
<evidence type="ECO:0000313" key="2">
    <source>
        <dbReference type="EMBL" id="TYS14060.1"/>
    </source>
</evidence>
<comment type="caution">
    <text evidence="2">The sequence shown here is derived from an EMBL/GenBank/DDBJ whole genome shotgun (WGS) entry which is preliminary data.</text>
</comment>
<proteinExistence type="predicted"/>
<dbReference type="RefSeq" id="WP_148941769.1">
    <property type="nucleotide sequence ID" value="NZ_VTEI01000015.1"/>
</dbReference>
<gene>
    <name evidence="2" type="ORF">FZC78_19600</name>
</gene>